<dbReference type="Proteomes" id="UP000239563">
    <property type="component" value="Chromosome V"/>
</dbReference>
<gene>
    <name evidence="2" type="ORF">SRS1_13419</name>
</gene>
<accession>A0A2N8UCV0</accession>
<dbReference type="AlphaFoldDB" id="A0A2N8UCV0"/>
<evidence type="ECO:0000313" key="3">
    <source>
        <dbReference type="Proteomes" id="UP000239563"/>
    </source>
</evidence>
<feature type="signal peptide" evidence="1">
    <location>
        <begin position="1"/>
        <end position="24"/>
    </location>
</feature>
<protein>
    <submittedName>
        <fullName evidence="2">Uncharacterized protein</fullName>
    </submittedName>
</protein>
<feature type="chain" id="PRO_5014666966" evidence="1">
    <location>
        <begin position="25"/>
        <end position="180"/>
    </location>
</feature>
<proteinExistence type="predicted"/>
<reference evidence="2 3" key="1">
    <citation type="submission" date="2017-02" db="EMBL/GenBank/DDBJ databases">
        <authorList>
            <person name="Peterson S.W."/>
        </authorList>
    </citation>
    <scope>NUCLEOTIDE SEQUENCE [LARGE SCALE GENOMIC DNA]</scope>
    <source>
        <strain evidence="2 3">SRS1_H2-8</strain>
    </source>
</reference>
<evidence type="ECO:0000256" key="1">
    <source>
        <dbReference type="SAM" id="SignalP"/>
    </source>
</evidence>
<organism evidence="2 3">
    <name type="scientific">Sporisorium reilianum f. sp. reilianum</name>
    <dbReference type="NCBI Taxonomy" id="72559"/>
    <lineage>
        <taxon>Eukaryota</taxon>
        <taxon>Fungi</taxon>
        <taxon>Dikarya</taxon>
        <taxon>Basidiomycota</taxon>
        <taxon>Ustilaginomycotina</taxon>
        <taxon>Ustilaginomycetes</taxon>
        <taxon>Ustilaginales</taxon>
        <taxon>Ustilaginaceae</taxon>
        <taxon>Sporisorium</taxon>
    </lineage>
</organism>
<name>A0A2N8UCV0_9BASI</name>
<evidence type="ECO:0000313" key="2">
    <source>
        <dbReference type="EMBL" id="SJX62631.1"/>
    </source>
</evidence>
<sequence length="180" mass="20551">MRSTLHLFCVLLTLLLAPARPVRASGLLDRYYDKLYHGIALEKYRQAHIEYPIAHRQTWDAKDYQEQKGAMRDRWLERASRNNVMFIGEPFAALGSKPRYFSSVIRPNGPDDQLAHDMGLRFVNGPNSVSEFDALILWKRASGRTKPIKVDIVQNLGAHYPINMFLVDALGTRSSQVLPL</sequence>
<keyword evidence="1" id="KW-0732">Signal</keyword>
<dbReference type="EMBL" id="LT795058">
    <property type="protein sequence ID" value="SJX62631.1"/>
    <property type="molecule type" value="Genomic_DNA"/>
</dbReference>